<protein>
    <submittedName>
        <fullName evidence="2">DNA gyrase subunit B</fullName>
    </submittedName>
</protein>
<reference evidence="2 3" key="1">
    <citation type="submission" date="2019-10" db="EMBL/GenBank/DDBJ databases">
        <title>Vibrio sp. nov., isolated from Coralline algae surface.</title>
        <authorList>
            <person name="Geng Y."/>
            <person name="Zhang X."/>
        </authorList>
    </citation>
    <scope>NUCLEOTIDE SEQUENCE [LARGE SCALE GENOMIC DNA]</scope>
    <source>
        <strain evidence="2 3">SM1977</strain>
    </source>
</reference>
<keyword evidence="1" id="KW-0812">Transmembrane</keyword>
<organism evidence="2 3">
    <name type="scientific">Vibrio algicola</name>
    <dbReference type="NCBI Taxonomy" id="2662262"/>
    <lineage>
        <taxon>Bacteria</taxon>
        <taxon>Pseudomonadati</taxon>
        <taxon>Pseudomonadota</taxon>
        <taxon>Gammaproteobacteria</taxon>
        <taxon>Vibrionales</taxon>
        <taxon>Vibrionaceae</taxon>
        <taxon>Vibrio</taxon>
    </lineage>
</organism>
<sequence>MKFLTALSGLVLLAYPLAVYYGLNRWGIGVIAGLLGVLFLIRIIAGNRTRLTELKYIAWLSGGAGIILTIFATIFKQQGWFTFYPIIVSALMFILFGSSLWQKQTLVERLARLQDPDLPPSGVQYTRTVTKVWCGYFVLNGSIALYTCFQPIEIWMLYNGLLSYICGGSLFACEWVVRQFVQKKHQQQ</sequence>
<keyword evidence="1" id="KW-1133">Transmembrane helix</keyword>
<accession>A0A5Q0TJA0</accession>
<proteinExistence type="predicted"/>
<evidence type="ECO:0000313" key="3">
    <source>
        <dbReference type="Proteomes" id="UP000348942"/>
    </source>
</evidence>
<gene>
    <name evidence="2" type="ORF">GFB47_09930</name>
</gene>
<feature type="transmembrane region" description="Helical" evidence="1">
    <location>
        <begin position="81"/>
        <end position="101"/>
    </location>
</feature>
<feature type="transmembrane region" description="Helical" evidence="1">
    <location>
        <begin position="57"/>
        <end position="75"/>
    </location>
</feature>
<keyword evidence="3" id="KW-1185">Reference proteome</keyword>
<evidence type="ECO:0000256" key="1">
    <source>
        <dbReference type="SAM" id="Phobius"/>
    </source>
</evidence>
<feature type="transmembrane region" description="Helical" evidence="1">
    <location>
        <begin position="133"/>
        <end position="152"/>
    </location>
</feature>
<evidence type="ECO:0000313" key="2">
    <source>
        <dbReference type="EMBL" id="QGA66075.1"/>
    </source>
</evidence>
<feature type="transmembrane region" description="Helical" evidence="1">
    <location>
        <begin position="28"/>
        <end position="45"/>
    </location>
</feature>
<dbReference type="AlphaFoldDB" id="A0A5Q0TJA0"/>
<dbReference type="Proteomes" id="UP000348942">
    <property type="component" value="Chromosome 1"/>
</dbReference>
<keyword evidence="1" id="KW-0472">Membrane</keyword>
<dbReference type="EMBL" id="CP045699">
    <property type="protein sequence ID" value="QGA66075.1"/>
    <property type="molecule type" value="Genomic_DNA"/>
</dbReference>
<feature type="transmembrane region" description="Helical" evidence="1">
    <location>
        <begin position="158"/>
        <end position="177"/>
    </location>
</feature>
<name>A0A5Q0TJA0_9VIBR</name>